<keyword evidence="3" id="KW-1185">Reference proteome</keyword>
<accession>A0A494X1Z1</accession>
<proteinExistence type="predicted"/>
<dbReference type="AlphaFoldDB" id="A0A494X1Z1"/>
<dbReference type="EMBL" id="RBZU01000019">
    <property type="protein sequence ID" value="RKP44735.1"/>
    <property type="molecule type" value="Genomic_DNA"/>
</dbReference>
<name>A0A494X1Z1_9BURK</name>
<reference evidence="2 3" key="1">
    <citation type="submission" date="2018-10" db="EMBL/GenBank/DDBJ databases">
        <title>Robbsia sp. DHC34, isolated from soil.</title>
        <authorList>
            <person name="Gao Z.-H."/>
            <person name="Qiu L.-H."/>
        </authorList>
    </citation>
    <scope>NUCLEOTIDE SEQUENCE [LARGE SCALE GENOMIC DNA]</scope>
    <source>
        <strain evidence="2 3">DHC34</strain>
    </source>
</reference>
<dbReference type="RefSeq" id="WP_121091282.1">
    <property type="nucleotide sequence ID" value="NZ_RBZU01000019.1"/>
</dbReference>
<feature type="compositionally biased region" description="Polar residues" evidence="1">
    <location>
        <begin position="96"/>
        <end position="113"/>
    </location>
</feature>
<feature type="region of interest" description="Disordered" evidence="1">
    <location>
        <begin position="69"/>
        <end position="117"/>
    </location>
</feature>
<evidence type="ECO:0000313" key="3">
    <source>
        <dbReference type="Proteomes" id="UP000270342"/>
    </source>
</evidence>
<feature type="compositionally biased region" description="Low complexity" evidence="1">
    <location>
        <begin position="69"/>
        <end position="80"/>
    </location>
</feature>
<comment type="caution">
    <text evidence="2">The sequence shown here is derived from an EMBL/GenBank/DDBJ whole genome shotgun (WGS) entry which is preliminary data.</text>
</comment>
<sequence>MTNRARDIKHLAERAGLEVVRVQRESNRMCAVLRAPNGVERSFSIATGKCDSAGDNLASMHMRRFLRENPAPEAATPSTEPTKKAAQMSEKRPTLTAKSSPTPAASGPVSSASRAAEELTPREFHRLCLWVVSEASKHPSAESLAVAATTHFEHAISAETVTHAMDVAECPQPEAWTPLPEPTVVLANEIAILLKSLGTDPSPQFRRLMETLA</sequence>
<organism evidence="2 3">
    <name type="scientific">Pararobbsia silviterrae</name>
    <dbReference type="NCBI Taxonomy" id="1792498"/>
    <lineage>
        <taxon>Bacteria</taxon>
        <taxon>Pseudomonadati</taxon>
        <taxon>Pseudomonadota</taxon>
        <taxon>Betaproteobacteria</taxon>
        <taxon>Burkholderiales</taxon>
        <taxon>Burkholderiaceae</taxon>
        <taxon>Pararobbsia</taxon>
    </lineage>
</organism>
<dbReference type="Proteomes" id="UP000270342">
    <property type="component" value="Unassembled WGS sequence"/>
</dbReference>
<protein>
    <submittedName>
        <fullName evidence="2">Uncharacterized protein</fullName>
    </submittedName>
</protein>
<evidence type="ECO:0000256" key="1">
    <source>
        <dbReference type="SAM" id="MobiDB-lite"/>
    </source>
</evidence>
<evidence type="ECO:0000313" key="2">
    <source>
        <dbReference type="EMBL" id="RKP44735.1"/>
    </source>
</evidence>
<dbReference type="OrthoDB" id="9872944at2"/>
<gene>
    <name evidence="2" type="ORF">D7S86_27320</name>
</gene>